<evidence type="ECO:0000256" key="1">
    <source>
        <dbReference type="SAM" id="MobiDB-lite"/>
    </source>
</evidence>
<protein>
    <submittedName>
        <fullName evidence="4">Phage shock protein PspC (Stress-responsive transcriptional regulator)</fullName>
    </submittedName>
</protein>
<dbReference type="RefSeq" id="WP_221183113.1">
    <property type="nucleotide sequence ID" value="NZ_JACHVY010000001.1"/>
</dbReference>
<reference evidence="4 5" key="2">
    <citation type="submission" date="2020-08" db="EMBL/GenBank/DDBJ databases">
        <authorList>
            <person name="Partida-Martinez L."/>
            <person name="Huntemann M."/>
            <person name="Clum A."/>
            <person name="Wang J."/>
            <person name="Palaniappan K."/>
            <person name="Ritter S."/>
            <person name="Chen I.-M."/>
            <person name="Stamatis D."/>
            <person name="Reddy T."/>
            <person name="O'Malley R."/>
            <person name="Daum C."/>
            <person name="Shapiro N."/>
            <person name="Ivanova N."/>
            <person name="Kyrpides N."/>
            <person name="Woyke T."/>
        </authorList>
    </citation>
    <scope>NUCLEOTIDE SEQUENCE [LARGE SCALE GENOMIC DNA]</scope>
    <source>
        <strain evidence="4 5">AS2.23</strain>
    </source>
</reference>
<feature type="compositionally biased region" description="Polar residues" evidence="1">
    <location>
        <begin position="1"/>
        <end position="11"/>
    </location>
</feature>
<dbReference type="Pfam" id="PF04024">
    <property type="entry name" value="PspC"/>
    <property type="match status" value="1"/>
</dbReference>
<feature type="region of interest" description="Disordered" evidence="1">
    <location>
        <begin position="1"/>
        <end position="22"/>
    </location>
</feature>
<feature type="transmembrane region" description="Helical" evidence="2">
    <location>
        <begin position="111"/>
        <end position="135"/>
    </location>
</feature>
<name>A0A7W4TLN1_KINRA</name>
<evidence type="ECO:0000313" key="4">
    <source>
        <dbReference type="EMBL" id="MBB2901090.1"/>
    </source>
</evidence>
<dbReference type="AlphaFoldDB" id="A0A7W4TLN1"/>
<evidence type="ECO:0000313" key="5">
    <source>
        <dbReference type="Proteomes" id="UP000533269"/>
    </source>
</evidence>
<evidence type="ECO:0000259" key="3">
    <source>
        <dbReference type="Pfam" id="PF04024"/>
    </source>
</evidence>
<organism evidence="4 5">
    <name type="scientific">Kineococcus radiotolerans</name>
    <dbReference type="NCBI Taxonomy" id="131568"/>
    <lineage>
        <taxon>Bacteria</taxon>
        <taxon>Bacillati</taxon>
        <taxon>Actinomycetota</taxon>
        <taxon>Actinomycetes</taxon>
        <taxon>Kineosporiales</taxon>
        <taxon>Kineosporiaceae</taxon>
        <taxon>Kineococcus</taxon>
    </lineage>
</organism>
<gene>
    <name evidence="4" type="ORF">FHR75_001878</name>
</gene>
<feature type="domain" description="Phage shock protein PspC N-terminal" evidence="3">
    <location>
        <begin position="41"/>
        <end position="93"/>
    </location>
</feature>
<sequence length="136" mass="14106">MTSTGNTQHSQTHQEPHLEATPVRPSAADRFFAALRRSGPTRSSDRWVAGVAGGTARRLGVDPLAVRVAFVVLSLFGGLGLGLYGLAWALLPDATGRIEAQAAHRGDVSGALAVAVGLVVLDLILGQGLLGLGWVF</sequence>
<keyword evidence="2" id="KW-0812">Transmembrane</keyword>
<dbReference type="Proteomes" id="UP000533269">
    <property type="component" value="Unassembled WGS sequence"/>
</dbReference>
<accession>A0A7W4TLN1</accession>
<comment type="caution">
    <text evidence="4">The sequence shown here is derived from an EMBL/GenBank/DDBJ whole genome shotgun (WGS) entry which is preliminary data.</text>
</comment>
<keyword evidence="2" id="KW-0472">Membrane</keyword>
<evidence type="ECO:0000256" key="2">
    <source>
        <dbReference type="SAM" id="Phobius"/>
    </source>
</evidence>
<reference evidence="4 5" key="1">
    <citation type="submission" date="2020-08" db="EMBL/GenBank/DDBJ databases">
        <title>The Agave Microbiome: Exploring the role of microbial communities in plant adaptations to desert environments.</title>
        <authorList>
            <person name="Partida-Martinez L.P."/>
        </authorList>
    </citation>
    <scope>NUCLEOTIDE SEQUENCE [LARGE SCALE GENOMIC DNA]</scope>
    <source>
        <strain evidence="4 5">AS2.23</strain>
    </source>
</reference>
<dbReference type="InterPro" id="IPR007168">
    <property type="entry name" value="Phageshock_PspC_N"/>
</dbReference>
<dbReference type="EMBL" id="JACHVY010000001">
    <property type="protein sequence ID" value="MBB2901090.1"/>
    <property type="molecule type" value="Genomic_DNA"/>
</dbReference>
<keyword evidence="2" id="KW-1133">Transmembrane helix</keyword>
<feature type="transmembrane region" description="Helical" evidence="2">
    <location>
        <begin position="64"/>
        <end position="91"/>
    </location>
</feature>
<proteinExistence type="predicted"/>